<reference evidence="1 2" key="1">
    <citation type="submission" date="2018-05" db="EMBL/GenBank/DDBJ databases">
        <title>Genomic Encyclopedia of Archaeal and Bacterial Type Strains, Phase II (KMG-II): from individual species to whole genera.</title>
        <authorList>
            <person name="Goeker M."/>
        </authorList>
    </citation>
    <scope>NUCLEOTIDE SEQUENCE [LARGE SCALE GENOMIC DNA]</scope>
    <source>
        <strain evidence="1 2">DSM 22214</strain>
    </source>
</reference>
<dbReference type="EMBL" id="QGGO01000011">
    <property type="protein sequence ID" value="PWK26536.1"/>
    <property type="molecule type" value="Genomic_DNA"/>
</dbReference>
<accession>A0A316E8Z2</accession>
<dbReference type="Proteomes" id="UP000245489">
    <property type="component" value="Unassembled WGS sequence"/>
</dbReference>
<evidence type="ECO:0008006" key="3">
    <source>
        <dbReference type="Google" id="ProtNLM"/>
    </source>
</evidence>
<sequence length="234" mass="26683">MNKDVFSYLIAHPANISLSDVKTIESITKQYPYCQLGHTLLAKGYHSHYAEELAFEKIRHASAHAVSRNALRKLINGSFRNEVITTSNQKFESEYLHKLKETPEEQVITLEEDISEQTEMISNLDMLTNSAAVEDLLIDEIAQKQQLQNSIIDNFLMKDPGLIRTTKSQLEAMGKQEDLSVRSSKLEKGIVTESYAKILTMQGRKEKAIEVYQKLILKFPEKKAYFASKIKELA</sequence>
<dbReference type="AlphaFoldDB" id="A0A316E8Z2"/>
<comment type="caution">
    <text evidence="1">The sequence shown here is derived from an EMBL/GenBank/DDBJ whole genome shotgun (WGS) entry which is preliminary data.</text>
</comment>
<evidence type="ECO:0000313" key="2">
    <source>
        <dbReference type="Proteomes" id="UP000245489"/>
    </source>
</evidence>
<evidence type="ECO:0000313" key="1">
    <source>
        <dbReference type="EMBL" id="PWK26536.1"/>
    </source>
</evidence>
<protein>
    <recommendedName>
        <fullName evidence="3">Tetratricopeptide repeat protein</fullName>
    </recommendedName>
</protein>
<dbReference type="RefSeq" id="WP_109743113.1">
    <property type="nucleotide sequence ID" value="NZ_QGGO01000011.1"/>
</dbReference>
<name>A0A316E8Z2_9BACT</name>
<dbReference type="OrthoDB" id="594666at2"/>
<gene>
    <name evidence="1" type="ORF">LV89_02384</name>
</gene>
<proteinExistence type="predicted"/>
<keyword evidence="2" id="KW-1185">Reference proteome</keyword>
<organism evidence="1 2">
    <name type="scientific">Arcicella aurantiaca</name>
    <dbReference type="NCBI Taxonomy" id="591202"/>
    <lineage>
        <taxon>Bacteria</taxon>
        <taxon>Pseudomonadati</taxon>
        <taxon>Bacteroidota</taxon>
        <taxon>Cytophagia</taxon>
        <taxon>Cytophagales</taxon>
        <taxon>Flectobacillaceae</taxon>
        <taxon>Arcicella</taxon>
    </lineage>
</organism>